<dbReference type="PANTHER" id="PTHR34220">
    <property type="entry name" value="SENSOR HISTIDINE KINASE YPDA"/>
    <property type="match status" value="1"/>
</dbReference>
<feature type="transmembrane region" description="Helical" evidence="1">
    <location>
        <begin position="46"/>
        <end position="65"/>
    </location>
</feature>
<keyword evidence="1" id="KW-1133">Transmembrane helix</keyword>
<feature type="domain" description="Signal transduction histidine kinase internal region" evidence="2">
    <location>
        <begin position="205"/>
        <end position="282"/>
    </location>
</feature>
<feature type="transmembrane region" description="Helical" evidence="1">
    <location>
        <begin position="77"/>
        <end position="96"/>
    </location>
</feature>
<dbReference type="Proteomes" id="UP000270673">
    <property type="component" value="Chromosome"/>
</dbReference>
<feature type="transmembrane region" description="Helical" evidence="1">
    <location>
        <begin position="164"/>
        <end position="185"/>
    </location>
</feature>
<protein>
    <recommendedName>
        <fullName evidence="2">Signal transduction histidine kinase internal region domain-containing protein</fullName>
    </recommendedName>
</protein>
<dbReference type="PANTHER" id="PTHR34220:SF7">
    <property type="entry name" value="SENSOR HISTIDINE KINASE YPDA"/>
    <property type="match status" value="1"/>
</dbReference>
<dbReference type="InterPro" id="IPR036890">
    <property type="entry name" value="HATPase_C_sf"/>
</dbReference>
<keyword evidence="1" id="KW-0472">Membrane</keyword>
<keyword evidence="4" id="KW-1185">Reference proteome</keyword>
<dbReference type="GO" id="GO:0000155">
    <property type="term" value="F:phosphorelay sensor kinase activity"/>
    <property type="evidence" value="ECO:0007669"/>
    <property type="project" value="InterPro"/>
</dbReference>
<proteinExistence type="predicted"/>
<dbReference type="GO" id="GO:0016020">
    <property type="term" value="C:membrane"/>
    <property type="evidence" value="ECO:0007669"/>
    <property type="project" value="InterPro"/>
</dbReference>
<organism evidence="3 4">
    <name type="scientific">Butyricimonas faecalis</name>
    <dbReference type="NCBI Taxonomy" id="2093856"/>
    <lineage>
        <taxon>Bacteria</taxon>
        <taxon>Pseudomonadati</taxon>
        <taxon>Bacteroidota</taxon>
        <taxon>Bacteroidia</taxon>
        <taxon>Bacteroidales</taxon>
        <taxon>Odoribacteraceae</taxon>
        <taxon>Butyricimonas</taxon>
    </lineage>
</organism>
<accession>A0A3S9VVP4</accession>
<gene>
    <name evidence="3" type="ORF">D8S85_14000</name>
</gene>
<dbReference type="SUPFAM" id="SSF55874">
    <property type="entry name" value="ATPase domain of HSP90 chaperone/DNA topoisomerase II/histidine kinase"/>
    <property type="match status" value="1"/>
</dbReference>
<dbReference type="EMBL" id="CP032819">
    <property type="protein sequence ID" value="AZS30549.1"/>
    <property type="molecule type" value="Genomic_DNA"/>
</dbReference>
<evidence type="ECO:0000313" key="3">
    <source>
        <dbReference type="EMBL" id="AZS30549.1"/>
    </source>
</evidence>
<dbReference type="InterPro" id="IPR010559">
    <property type="entry name" value="Sig_transdc_His_kin_internal"/>
</dbReference>
<dbReference type="InterPro" id="IPR050640">
    <property type="entry name" value="Bact_2-comp_sensor_kinase"/>
</dbReference>
<evidence type="ECO:0000256" key="1">
    <source>
        <dbReference type="SAM" id="Phobius"/>
    </source>
</evidence>
<dbReference type="RefSeq" id="WP_127075268.1">
    <property type="nucleotide sequence ID" value="NZ_CP032819.1"/>
</dbReference>
<dbReference type="KEGG" id="buy:D8S85_14000"/>
<name>A0A3S9VVP4_9BACT</name>
<evidence type="ECO:0000259" key="2">
    <source>
        <dbReference type="Pfam" id="PF06580"/>
    </source>
</evidence>
<dbReference type="Pfam" id="PF06580">
    <property type="entry name" value="His_kinase"/>
    <property type="match status" value="1"/>
</dbReference>
<feature type="transmembrane region" description="Helical" evidence="1">
    <location>
        <begin position="12"/>
        <end position="34"/>
    </location>
</feature>
<keyword evidence="1" id="KW-0812">Transmembrane</keyword>
<dbReference type="AlphaFoldDB" id="A0A3S9VVP4"/>
<dbReference type="Gene3D" id="3.30.565.10">
    <property type="entry name" value="Histidine kinase-like ATPase, C-terminal domain"/>
    <property type="match status" value="1"/>
</dbReference>
<reference evidence="3 4" key="1">
    <citation type="submission" date="2018-10" db="EMBL/GenBank/DDBJ databases">
        <title>Butyricimonas faecalis sp. nov., isolated from human faeces and emended description of the genus Butyricimonas.</title>
        <authorList>
            <person name="Le Roy T."/>
            <person name="Van der Smissen P."/>
            <person name="Paquot A."/>
            <person name="Delzenne N."/>
            <person name="Muccioli G."/>
            <person name="Collet J.-F."/>
            <person name="Cani P.D."/>
        </authorList>
    </citation>
    <scope>NUCLEOTIDE SEQUENCE [LARGE SCALE GENOMIC DNA]</scope>
    <source>
        <strain evidence="3 4">H184</strain>
    </source>
</reference>
<dbReference type="OrthoDB" id="9809908at2"/>
<sequence length="404" mass="46669">MKVFNTRSYVWLIYAILWGMVWAYPVLTTLVIAVRGGTTLSWNSVLHGWAGILPFFLLFLLHRLPVHFLFMRHRVRVYILSVVGGLCLFGFFRYYSGEEKSRVLHMQEPCMLPREQPLGREPVPGKNDMAYEEGLVGGRPELSGPRPPRSVGYGPVPEGLPKPLLLDLVIAVLMLGFDLAIALLFRYQKEQEKAHRLETEHLRYELEHLKAQLNPHFFMNMLNNIHGMVELDPAKAQVMIMELSKLMRYVLYEGAKPRTTLSEETGFIANYVELMRKRYPSRKVHISLELPEENRERVLLPPLLFISIIENAFKHGISYQNPSFVEIRLFMEEKMLHLHCTNSIHKHPPKEGCAGGVGLVNLRQRLQLLYGDRFTLDITEKDGKTYQVKLIIPCEYDTDTMYGC</sequence>
<evidence type="ECO:0000313" key="4">
    <source>
        <dbReference type="Proteomes" id="UP000270673"/>
    </source>
</evidence>